<proteinExistence type="predicted"/>
<dbReference type="EMBL" id="BTSX01000005">
    <property type="protein sequence ID" value="GMT00286.1"/>
    <property type="molecule type" value="Genomic_DNA"/>
</dbReference>
<sequence>IEILVIPRSTLEISLTSRSAITYSTISIILARFGSHESLQFRLSEEKISVHHHESKDSCSIPSF</sequence>
<dbReference type="Proteomes" id="UP001432027">
    <property type="component" value="Unassembled WGS sequence"/>
</dbReference>
<accession>A0AAV5U084</accession>
<comment type="caution">
    <text evidence="1">The sequence shown here is derived from an EMBL/GenBank/DDBJ whole genome shotgun (WGS) entry which is preliminary data.</text>
</comment>
<name>A0AAV5U084_9BILA</name>
<dbReference type="AlphaFoldDB" id="A0AAV5U084"/>
<evidence type="ECO:0000313" key="1">
    <source>
        <dbReference type="EMBL" id="GMT00286.1"/>
    </source>
</evidence>
<gene>
    <name evidence="1" type="ORF">PENTCL1PPCAC_22460</name>
</gene>
<evidence type="ECO:0000313" key="2">
    <source>
        <dbReference type="Proteomes" id="UP001432027"/>
    </source>
</evidence>
<keyword evidence="2" id="KW-1185">Reference proteome</keyword>
<reference evidence="1" key="1">
    <citation type="submission" date="2023-10" db="EMBL/GenBank/DDBJ databases">
        <title>Genome assembly of Pristionchus species.</title>
        <authorList>
            <person name="Yoshida K."/>
            <person name="Sommer R.J."/>
        </authorList>
    </citation>
    <scope>NUCLEOTIDE SEQUENCE</scope>
    <source>
        <strain evidence="1">RS0144</strain>
    </source>
</reference>
<organism evidence="1 2">
    <name type="scientific">Pristionchus entomophagus</name>
    <dbReference type="NCBI Taxonomy" id="358040"/>
    <lineage>
        <taxon>Eukaryota</taxon>
        <taxon>Metazoa</taxon>
        <taxon>Ecdysozoa</taxon>
        <taxon>Nematoda</taxon>
        <taxon>Chromadorea</taxon>
        <taxon>Rhabditida</taxon>
        <taxon>Rhabditina</taxon>
        <taxon>Diplogasteromorpha</taxon>
        <taxon>Diplogasteroidea</taxon>
        <taxon>Neodiplogasteridae</taxon>
        <taxon>Pristionchus</taxon>
    </lineage>
</organism>
<protein>
    <submittedName>
        <fullName evidence="1">Uncharacterized protein</fullName>
    </submittedName>
</protein>
<feature type="non-terminal residue" evidence="1">
    <location>
        <position position="1"/>
    </location>
</feature>